<dbReference type="Pfam" id="PF00172">
    <property type="entry name" value="Zn_clus"/>
    <property type="match status" value="1"/>
</dbReference>
<dbReference type="GO" id="GO:0003677">
    <property type="term" value="F:DNA binding"/>
    <property type="evidence" value="ECO:0007669"/>
    <property type="project" value="InterPro"/>
</dbReference>
<dbReference type="InterPro" id="IPR036864">
    <property type="entry name" value="Zn2-C6_fun-type_DNA-bd_sf"/>
</dbReference>
<feature type="compositionally biased region" description="Polar residues" evidence="3">
    <location>
        <begin position="110"/>
        <end position="121"/>
    </location>
</feature>
<dbReference type="InterPro" id="IPR007219">
    <property type="entry name" value="XnlR_reg_dom"/>
</dbReference>
<evidence type="ECO:0000256" key="3">
    <source>
        <dbReference type="SAM" id="MobiDB-lite"/>
    </source>
</evidence>
<evidence type="ECO:0000313" key="6">
    <source>
        <dbReference type="Proteomes" id="UP000184330"/>
    </source>
</evidence>
<keyword evidence="1" id="KW-0479">Metal-binding</keyword>
<dbReference type="OrthoDB" id="2399539at2759"/>
<evidence type="ECO:0000256" key="1">
    <source>
        <dbReference type="ARBA" id="ARBA00022723"/>
    </source>
</evidence>
<proteinExistence type="predicted"/>
<feature type="region of interest" description="Disordered" evidence="3">
    <location>
        <begin position="110"/>
        <end position="141"/>
    </location>
</feature>
<protein>
    <recommendedName>
        <fullName evidence="4">Zn(2)-C6 fungal-type domain-containing protein</fullName>
    </recommendedName>
</protein>
<organism evidence="5 6">
    <name type="scientific">Phialocephala subalpina</name>
    <dbReference type="NCBI Taxonomy" id="576137"/>
    <lineage>
        <taxon>Eukaryota</taxon>
        <taxon>Fungi</taxon>
        <taxon>Dikarya</taxon>
        <taxon>Ascomycota</taxon>
        <taxon>Pezizomycotina</taxon>
        <taxon>Leotiomycetes</taxon>
        <taxon>Helotiales</taxon>
        <taxon>Mollisiaceae</taxon>
        <taxon>Phialocephala</taxon>
        <taxon>Phialocephala fortinii species complex</taxon>
    </lineage>
</organism>
<feature type="region of interest" description="Disordered" evidence="3">
    <location>
        <begin position="1"/>
        <end position="26"/>
    </location>
</feature>
<accession>A0A1L7WF97</accession>
<sequence length="563" mass="63142">MFFDFGPLTQDSSFQISSTSRSRVSAPRTGGVRVSLACVPCRSRHVKCGAGMPSCNRCVRDAKTCFYLPSRRAARDANTLRERTPIHEMGKEIGGHSRGLAPLTYDTGCSPSESYRSHTGLSSEVSGSPASSPSRNSPKDASPRRLLDLYYNFFHKAHPFVIPRYHFLSRLESDPDSLKYLSPVMQYIGSLYATDISSSKFREVVLNELDSPSLPSTGFTVLALLVAAIATHCEEEMERGRAILDRAIVMALELEMNSHTFASMETDPILAESWRRTYWGLYVTDGAFASIRHGPTFRLYTVEAKVELPCEECDYEGVIPRPRTLVEYERRDFEDEIPVFSSFTYLIDLASIAGAILGFGRLSNKELEDAVTNADAMLMSWKLHLPHEKQGIIDRKKKWTSLLIYTHRPLSRLDYFPIEKINQWVPLPVASNINSSRNTTDWLHTKKALEAAEAAANLIALPCHILQHTPLSICGLALATFTNMSACAYILSGSQWYDTRNRVRLGLGGLKAFGEVWAASRRSEREAKEIARGVFVLKWPEMRDETVGGFDFTFGSQGERLRY</sequence>
<dbReference type="PROSITE" id="PS00463">
    <property type="entry name" value="ZN2_CY6_FUNGAL_1"/>
    <property type="match status" value="1"/>
</dbReference>
<name>A0A1L7WF97_9HELO</name>
<dbReference type="PANTHER" id="PTHR47431">
    <property type="entry name" value="ZN(II)2CYS6 TRANSCRIPTION FACTOR (EUROFUNG)-RELATED"/>
    <property type="match status" value="1"/>
</dbReference>
<dbReference type="Proteomes" id="UP000184330">
    <property type="component" value="Unassembled WGS sequence"/>
</dbReference>
<dbReference type="EMBL" id="FJOG01000002">
    <property type="protein sequence ID" value="CZR51450.1"/>
    <property type="molecule type" value="Genomic_DNA"/>
</dbReference>
<feature type="compositionally biased region" description="Low complexity" evidence="3">
    <location>
        <begin position="12"/>
        <end position="26"/>
    </location>
</feature>
<keyword evidence="2" id="KW-0539">Nucleus</keyword>
<dbReference type="SMART" id="SM00066">
    <property type="entry name" value="GAL4"/>
    <property type="match status" value="1"/>
</dbReference>
<dbReference type="PANTHER" id="PTHR47431:SF4">
    <property type="entry name" value="ZN(II)2CYS6 TRANSCRIPTION FACTOR (EUROFUNG)"/>
    <property type="match status" value="1"/>
</dbReference>
<feature type="compositionally biased region" description="Low complexity" evidence="3">
    <location>
        <begin position="122"/>
        <end position="136"/>
    </location>
</feature>
<feature type="domain" description="Zn(2)-C6 fungal-type" evidence="4">
    <location>
        <begin position="37"/>
        <end position="67"/>
    </location>
</feature>
<evidence type="ECO:0000256" key="2">
    <source>
        <dbReference type="ARBA" id="ARBA00023242"/>
    </source>
</evidence>
<dbReference type="SUPFAM" id="SSF57701">
    <property type="entry name" value="Zn2/Cys6 DNA-binding domain"/>
    <property type="match status" value="1"/>
</dbReference>
<dbReference type="Gene3D" id="4.10.240.10">
    <property type="entry name" value="Zn(2)-C6 fungal-type DNA-binding domain"/>
    <property type="match status" value="1"/>
</dbReference>
<dbReference type="GO" id="GO:0006351">
    <property type="term" value="P:DNA-templated transcription"/>
    <property type="evidence" value="ECO:0007669"/>
    <property type="project" value="InterPro"/>
</dbReference>
<dbReference type="Pfam" id="PF04082">
    <property type="entry name" value="Fungal_trans"/>
    <property type="match status" value="1"/>
</dbReference>
<dbReference type="CDD" id="cd00067">
    <property type="entry name" value="GAL4"/>
    <property type="match status" value="1"/>
</dbReference>
<dbReference type="GO" id="GO:0000981">
    <property type="term" value="F:DNA-binding transcription factor activity, RNA polymerase II-specific"/>
    <property type="evidence" value="ECO:0007669"/>
    <property type="project" value="InterPro"/>
</dbReference>
<keyword evidence="6" id="KW-1185">Reference proteome</keyword>
<dbReference type="GO" id="GO:0008270">
    <property type="term" value="F:zinc ion binding"/>
    <property type="evidence" value="ECO:0007669"/>
    <property type="project" value="InterPro"/>
</dbReference>
<gene>
    <name evidence="5" type="ORF">PAC_01326</name>
</gene>
<dbReference type="AlphaFoldDB" id="A0A1L7WF97"/>
<dbReference type="STRING" id="576137.A0A1L7WF97"/>
<dbReference type="InterPro" id="IPR001138">
    <property type="entry name" value="Zn2Cys6_DnaBD"/>
</dbReference>
<reference evidence="5 6" key="1">
    <citation type="submission" date="2016-03" db="EMBL/GenBank/DDBJ databases">
        <authorList>
            <person name="Ploux O."/>
        </authorList>
    </citation>
    <scope>NUCLEOTIDE SEQUENCE [LARGE SCALE GENOMIC DNA]</scope>
    <source>
        <strain evidence="5 6">UAMH 11012</strain>
    </source>
</reference>
<dbReference type="CDD" id="cd12148">
    <property type="entry name" value="fungal_TF_MHR"/>
    <property type="match status" value="1"/>
</dbReference>
<dbReference type="PROSITE" id="PS50048">
    <property type="entry name" value="ZN2_CY6_FUNGAL_2"/>
    <property type="match status" value="1"/>
</dbReference>
<evidence type="ECO:0000259" key="4">
    <source>
        <dbReference type="PROSITE" id="PS50048"/>
    </source>
</evidence>
<evidence type="ECO:0000313" key="5">
    <source>
        <dbReference type="EMBL" id="CZR51450.1"/>
    </source>
</evidence>